<protein>
    <recommendedName>
        <fullName evidence="4 8">Ribosomal RNA small subunit methyltransferase D</fullName>
        <ecNumber evidence="3 8">2.1.1.171</ecNumber>
    </recommendedName>
</protein>
<dbReference type="GO" id="GO:0052913">
    <property type="term" value="F:16S rRNA (guanine(966)-N(2))-methyltransferase activity"/>
    <property type="evidence" value="ECO:0007669"/>
    <property type="project" value="UniProtKB-EC"/>
</dbReference>
<evidence type="ECO:0000256" key="5">
    <source>
        <dbReference type="ARBA" id="ARBA00022603"/>
    </source>
</evidence>
<evidence type="ECO:0000256" key="3">
    <source>
        <dbReference type="ARBA" id="ARBA00012141"/>
    </source>
</evidence>
<dbReference type="EMBL" id="JBAKFM010000004">
    <property type="protein sequence ID" value="MEX0469823.1"/>
    <property type="molecule type" value="Genomic_DNA"/>
</dbReference>
<comment type="function">
    <text evidence="1 8">Specifically methylates the guanine in position 966 of 16S rRNA in the assembled 30S particle.</text>
</comment>
<dbReference type="InterPro" id="IPR004398">
    <property type="entry name" value="RNA_MeTrfase_RsmD"/>
</dbReference>
<dbReference type="InterPro" id="IPR002052">
    <property type="entry name" value="DNA_methylase_N6_adenine_CS"/>
</dbReference>
<keyword evidence="6 8" id="KW-0808">Transferase</keyword>
<dbReference type="SUPFAM" id="SSF53335">
    <property type="entry name" value="S-adenosyl-L-methionine-dependent methyltransferases"/>
    <property type="match status" value="1"/>
</dbReference>
<comment type="similarity">
    <text evidence="2 8">Belongs to the methyltransferase superfamily. RsmD family.</text>
</comment>
<organism evidence="9 10">
    <name type="scientific">Spiribacter pallidus</name>
    <dbReference type="NCBI Taxonomy" id="1987936"/>
    <lineage>
        <taxon>Bacteria</taxon>
        <taxon>Pseudomonadati</taxon>
        <taxon>Pseudomonadota</taxon>
        <taxon>Gammaproteobacteria</taxon>
        <taxon>Chromatiales</taxon>
        <taxon>Ectothiorhodospiraceae</taxon>
        <taxon>Spiribacter</taxon>
    </lineage>
</organism>
<keyword evidence="10" id="KW-1185">Reference proteome</keyword>
<evidence type="ECO:0000256" key="4">
    <source>
        <dbReference type="ARBA" id="ARBA00013682"/>
    </source>
</evidence>
<dbReference type="EC" id="2.1.1.171" evidence="3 8"/>
<reference evidence="9 10" key="1">
    <citation type="submission" date="2024-02" db="EMBL/GenBank/DDBJ databases">
        <title>New especies of Spiribacter isolated from saline water.</title>
        <authorList>
            <person name="Leon M.J."/>
            <person name="De La Haba R."/>
            <person name="Sanchez-Porro C."/>
            <person name="Ventosa A."/>
        </authorList>
    </citation>
    <scope>NUCLEOTIDE SEQUENCE [LARGE SCALE GENOMIC DNA]</scope>
    <source>
        <strain evidence="10">ag22IC6-390</strain>
    </source>
</reference>
<dbReference type="PROSITE" id="PS00092">
    <property type="entry name" value="N6_MTASE"/>
    <property type="match status" value="1"/>
</dbReference>
<accession>A0ABV3TF25</accession>
<comment type="catalytic activity">
    <reaction evidence="7 8">
        <text>guanosine(966) in 16S rRNA + S-adenosyl-L-methionine = N(2)-methylguanosine(966) in 16S rRNA + S-adenosyl-L-homocysteine + H(+)</text>
        <dbReference type="Rhea" id="RHEA:23548"/>
        <dbReference type="Rhea" id="RHEA-COMP:10211"/>
        <dbReference type="Rhea" id="RHEA-COMP:10212"/>
        <dbReference type="ChEBI" id="CHEBI:15378"/>
        <dbReference type="ChEBI" id="CHEBI:57856"/>
        <dbReference type="ChEBI" id="CHEBI:59789"/>
        <dbReference type="ChEBI" id="CHEBI:74269"/>
        <dbReference type="ChEBI" id="CHEBI:74481"/>
        <dbReference type="EC" id="2.1.1.171"/>
    </reaction>
</comment>
<dbReference type="PANTHER" id="PTHR43542">
    <property type="entry name" value="METHYLTRANSFERASE"/>
    <property type="match status" value="1"/>
</dbReference>
<comment type="caution">
    <text evidence="9">The sequence shown here is derived from an EMBL/GenBank/DDBJ whole genome shotgun (WGS) entry which is preliminary data.</text>
</comment>
<evidence type="ECO:0000256" key="1">
    <source>
        <dbReference type="ARBA" id="ARBA00002649"/>
    </source>
</evidence>
<evidence type="ECO:0000256" key="6">
    <source>
        <dbReference type="ARBA" id="ARBA00022679"/>
    </source>
</evidence>
<keyword evidence="8" id="KW-0698">rRNA processing</keyword>
<dbReference type="Gene3D" id="3.40.50.150">
    <property type="entry name" value="Vaccinia Virus protein VP39"/>
    <property type="match status" value="1"/>
</dbReference>
<keyword evidence="5 8" id="KW-0489">Methyltransferase</keyword>
<evidence type="ECO:0000313" key="9">
    <source>
        <dbReference type="EMBL" id="MEX0469823.1"/>
    </source>
</evidence>
<proteinExistence type="inferred from homology"/>
<name>A0ABV3TF25_9GAMM</name>
<dbReference type="Pfam" id="PF03602">
    <property type="entry name" value="Cons_hypoth95"/>
    <property type="match status" value="1"/>
</dbReference>
<evidence type="ECO:0000256" key="8">
    <source>
        <dbReference type="PIRNR" id="PIRNR004553"/>
    </source>
</evidence>
<dbReference type="CDD" id="cd02440">
    <property type="entry name" value="AdoMet_MTases"/>
    <property type="match status" value="1"/>
</dbReference>
<dbReference type="InterPro" id="IPR029063">
    <property type="entry name" value="SAM-dependent_MTases_sf"/>
</dbReference>
<dbReference type="PANTHER" id="PTHR43542:SF1">
    <property type="entry name" value="METHYLTRANSFERASE"/>
    <property type="match status" value="1"/>
</dbReference>
<evidence type="ECO:0000256" key="7">
    <source>
        <dbReference type="ARBA" id="ARBA00048326"/>
    </source>
</evidence>
<dbReference type="Proteomes" id="UP001556709">
    <property type="component" value="Unassembled WGS sequence"/>
</dbReference>
<sequence length="184" mass="19815">MAGQLRIIGGQWRGRRLRFAGGPGLRPTADRNRETLFNWLQGQVDGARVLDLFAGSGALGLEALSRGAASAVFVEHSRGACRSLEQNIAMLDAAGRAEVISGDARRFLRDRPAPFDLIFLDPPFAADLLDPALAALAAWSLPGHSRIYVEAPLHPAPPELPTGWGLCRERSAGAVWFALLRPLS</sequence>
<dbReference type="NCBIfam" id="TIGR00095">
    <property type="entry name" value="16S rRNA (guanine(966)-N(2))-methyltransferase RsmD"/>
    <property type="match status" value="1"/>
</dbReference>
<gene>
    <name evidence="9" type="primary">rsmD</name>
    <name evidence="9" type="ORF">V6X73_08800</name>
</gene>
<evidence type="ECO:0000313" key="10">
    <source>
        <dbReference type="Proteomes" id="UP001556709"/>
    </source>
</evidence>
<dbReference type="RefSeq" id="WP_367959551.1">
    <property type="nucleotide sequence ID" value="NZ_JBAKFK010000004.1"/>
</dbReference>
<keyword evidence="8" id="KW-0949">S-adenosyl-L-methionine</keyword>
<evidence type="ECO:0000256" key="2">
    <source>
        <dbReference type="ARBA" id="ARBA00005269"/>
    </source>
</evidence>
<dbReference type="PIRSF" id="PIRSF004553">
    <property type="entry name" value="CHP00095"/>
    <property type="match status" value="1"/>
</dbReference>